<keyword evidence="2" id="KW-1133">Transmembrane helix</keyword>
<feature type="compositionally biased region" description="Basic and acidic residues" evidence="1">
    <location>
        <begin position="178"/>
        <end position="188"/>
    </location>
</feature>
<keyword evidence="4" id="KW-1185">Reference proteome</keyword>
<evidence type="ECO:0000256" key="2">
    <source>
        <dbReference type="SAM" id="Phobius"/>
    </source>
</evidence>
<evidence type="ECO:0000256" key="1">
    <source>
        <dbReference type="SAM" id="MobiDB-lite"/>
    </source>
</evidence>
<accession>A0ABN2PXI4</accession>
<feature type="transmembrane region" description="Helical" evidence="2">
    <location>
        <begin position="101"/>
        <end position="121"/>
    </location>
</feature>
<feature type="transmembrane region" description="Helical" evidence="2">
    <location>
        <begin position="69"/>
        <end position="95"/>
    </location>
</feature>
<dbReference type="RefSeq" id="WP_246200899.1">
    <property type="nucleotide sequence ID" value="NZ_BAAAMK010000001.1"/>
</dbReference>
<organism evidence="3 4">
    <name type="scientific">Agromyces allii</name>
    <dbReference type="NCBI Taxonomy" id="393607"/>
    <lineage>
        <taxon>Bacteria</taxon>
        <taxon>Bacillati</taxon>
        <taxon>Actinomycetota</taxon>
        <taxon>Actinomycetes</taxon>
        <taxon>Micrococcales</taxon>
        <taxon>Microbacteriaceae</taxon>
        <taxon>Agromyces</taxon>
    </lineage>
</organism>
<keyword evidence="2" id="KW-0812">Transmembrane</keyword>
<evidence type="ECO:0000313" key="4">
    <source>
        <dbReference type="Proteomes" id="UP001499954"/>
    </source>
</evidence>
<evidence type="ECO:0000313" key="3">
    <source>
        <dbReference type="EMBL" id="GAA1937766.1"/>
    </source>
</evidence>
<protein>
    <submittedName>
        <fullName evidence="3">Uncharacterized protein</fullName>
    </submittedName>
</protein>
<comment type="caution">
    <text evidence="3">The sequence shown here is derived from an EMBL/GenBank/DDBJ whole genome shotgun (WGS) entry which is preliminary data.</text>
</comment>
<proteinExistence type="predicted"/>
<sequence>MSALAHLTRSWPVFSALGAGLVLIAVGAGAMGAPTWGIAVAAALIGSGLAALGWAVAALRTGRAPAPRAALAVALVLIGGSGALFASGVASVVGIATLPMLAADLFALVVAFGAAATLRSVRSATASEAGRADAAGAPRTTTADVRSANRPIVSAVGVAAGAALVAALATPALAGTRAGEEAVPHGEHGATLTVPDSGHHH</sequence>
<dbReference type="Proteomes" id="UP001499954">
    <property type="component" value="Unassembled WGS sequence"/>
</dbReference>
<gene>
    <name evidence="3" type="ORF">GCM10009717_00250</name>
</gene>
<reference evidence="3 4" key="1">
    <citation type="journal article" date="2019" name="Int. J. Syst. Evol. Microbiol.">
        <title>The Global Catalogue of Microorganisms (GCM) 10K type strain sequencing project: providing services to taxonomists for standard genome sequencing and annotation.</title>
        <authorList>
            <consortium name="The Broad Institute Genomics Platform"/>
            <consortium name="The Broad Institute Genome Sequencing Center for Infectious Disease"/>
            <person name="Wu L."/>
            <person name="Ma J."/>
        </authorList>
    </citation>
    <scope>NUCLEOTIDE SEQUENCE [LARGE SCALE GENOMIC DNA]</scope>
    <source>
        <strain evidence="3 4">JCM 13584</strain>
    </source>
</reference>
<dbReference type="EMBL" id="BAAAMK010000001">
    <property type="protein sequence ID" value="GAA1937766.1"/>
    <property type="molecule type" value="Genomic_DNA"/>
</dbReference>
<name>A0ABN2PXI4_9MICO</name>
<feature type="transmembrane region" description="Helical" evidence="2">
    <location>
        <begin position="36"/>
        <end position="57"/>
    </location>
</feature>
<feature type="region of interest" description="Disordered" evidence="1">
    <location>
        <begin position="178"/>
        <end position="201"/>
    </location>
</feature>
<keyword evidence="2" id="KW-0472">Membrane</keyword>
<feature type="transmembrane region" description="Helical" evidence="2">
    <location>
        <begin position="12"/>
        <end position="30"/>
    </location>
</feature>